<name>A0A7Z0DNH7_9ACTN</name>
<keyword evidence="2" id="KW-1185">Reference proteome</keyword>
<dbReference type="Proteomes" id="UP000564496">
    <property type="component" value="Unassembled WGS sequence"/>
</dbReference>
<dbReference type="RefSeq" id="WP_179659056.1">
    <property type="nucleotide sequence ID" value="NZ_JACBZR010000001.1"/>
</dbReference>
<protein>
    <submittedName>
        <fullName evidence="1">Uncharacterized protein</fullName>
    </submittedName>
</protein>
<dbReference type="AlphaFoldDB" id="A0A7Z0DNH7"/>
<organism evidence="1 2">
    <name type="scientific">Nocardioides panzhihuensis</name>
    <dbReference type="NCBI Taxonomy" id="860243"/>
    <lineage>
        <taxon>Bacteria</taxon>
        <taxon>Bacillati</taxon>
        <taxon>Actinomycetota</taxon>
        <taxon>Actinomycetes</taxon>
        <taxon>Propionibacteriales</taxon>
        <taxon>Nocardioidaceae</taxon>
        <taxon>Nocardioides</taxon>
    </lineage>
</organism>
<accession>A0A7Z0DNH7</accession>
<comment type="caution">
    <text evidence="1">The sequence shown here is derived from an EMBL/GenBank/DDBJ whole genome shotgun (WGS) entry which is preliminary data.</text>
</comment>
<gene>
    <name evidence="1" type="ORF">BJ988_003391</name>
</gene>
<reference evidence="1 2" key="1">
    <citation type="submission" date="2020-07" db="EMBL/GenBank/DDBJ databases">
        <title>Sequencing the genomes of 1000 actinobacteria strains.</title>
        <authorList>
            <person name="Klenk H.-P."/>
        </authorList>
    </citation>
    <scope>NUCLEOTIDE SEQUENCE [LARGE SCALE GENOMIC DNA]</scope>
    <source>
        <strain evidence="1 2">DSM 26487</strain>
    </source>
</reference>
<evidence type="ECO:0000313" key="1">
    <source>
        <dbReference type="EMBL" id="NYI78743.1"/>
    </source>
</evidence>
<proteinExistence type="predicted"/>
<sequence length="138" mass="15244">MTARREKPWARHYQHIWHERAADSRFPLWARVAWLAYGSHRANGHANYKAGEIALVFSRVNTATGEVRPEDKHNIQRAIKAAIASGWLSEGSSSLCLVVPAHAVAGGMGHPGEVCKIHERRAKRSIRQSKGGSTSDSL</sequence>
<evidence type="ECO:0000313" key="2">
    <source>
        <dbReference type="Proteomes" id="UP000564496"/>
    </source>
</evidence>
<dbReference type="EMBL" id="JACBZR010000001">
    <property type="protein sequence ID" value="NYI78743.1"/>
    <property type="molecule type" value="Genomic_DNA"/>
</dbReference>